<dbReference type="OrthoDB" id="1733332at2759"/>
<dbReference type="Proteomes" id="UP000185944">
    <property type="component" value="Unassembled WGS sequence"/>
</dbReference>
<protein>
    <recommendedName>
        <fullName evidence="3">mannose-1-phosphate guanylyltransferase</fullName>
        <ecNumber evidence="3">2.7.7.13</ecNumber>
    </recommendedName>
</protein>
<dbReference type="InterPro" id="IPR056729">
    <property type="entry name" value="GMPPB_C"/>
</dbReference>
<accession>A0A177EAM2</accession>
<comment type="similarity">
    <text evidence="2">Belongs to the transferase hexapeptide repeat family.</text>
</comment>
<dbReference type="Gene3D" id="2.160.10.10">
    <property type="entry name" value="Hexapeptide repeat proteins"/>
    <property type="match status" value="1"/>
</dbReference>
<dbReference type="InterPro" id="IPR050486">
    <property type="entry name" value="Mannose-1P_guanyltransferase"/>
</dbReference>
<dbReference type="InterPro" id="IPR018357">
    <property type="entry name" value="Hexapep_transf_CS"/>
</dbReference>
<evidence type="ECO:0000313" key="12">
    <source>
        <dbReference type="Proteomes" id="UP000185944"/>
    </source>
</evidence>
<evidence type="ECO:0000256" key="5">
    <source>
        <dbReference type="ARBA" id="ARBA00022741"/>
    </source>
</evidence>
<proteinExistence type="inferred from homology"/>
<dbReference type="Gene3D" id="3.90.550.10">
    <property type="entry name" value="Spore Coat Polysaccharide Biosynthesis Protein SpsA, Chain A"/>
    <property type="match status" value="1"/>
</dbReference>
<dbReference type="Pfam" id="PF00483">
    <property type="entry name" value="NTP_transferase"/>
    <property type="match status" value="1"/>
</dbReference>
<evidence type="ECO:0000313" key="11">
    <source>
        <dbReference type="EMBL" id="OAG28786.1"/>
    </source>
</evidence>
<evidence type="ECO:0000256" key="6">
    <source>
        <dbReference type="ARBA" id="ARBA00023134"/>
    </source>
</evidence>
<reference evidence="11 12" key="1">
    <citation type="submission" date="2016-02" db="EMBL/GenBank/DDBJ databases">
        <title>Discovery of a natural microsporidian pathogen with a broad tissue tropism in Caenorhabditis elegans.</title>
        <authorList>
            <person name="Luallen R.J."/>
            <person name="Reinke A.W."/>
            <person name="Tong L."/>
            <person name="Botts M.R."/>
            <person name="Felix M.-A."/>
            <person name="Troemel E.R."/>
        </authorList>
    </citation>
    <scope>NUCLEOTIDE SEQUENCE [LARGE SCALE GENOMIC DNA]</scope>
    <source>
        <strain evidence="11 12">JUm2807</strain>
    </source>
</reference>
<dbReference type="FunFam" id="3.90.550.10:FF:000013">
    <property type="entry name" value="mannose-1-phosphate guanyltransferase beta"/>
    <property type="match status" value="1"/>
</dbReference>
<gene>
    <name evidence="11" type="ORF">NEDG_00925</name>
</gene>
<feature type="domain" description="Mannose-1-phosphate guanyltransferase C-terminal" evidence="10">
    <location>
        <begin position="243"/>
        <end position="341"/>
    </location>
</feature>
<comment type="catalytic activity">
    <reaction evidence="8">
        <text>alpha-D-mannose 1-phosphate + GTP + H(+) = GDP-alpha-D-mannose + diphosphate</text>
        <dbReference type="Rhea" id="RHEA:15229"/>
        <dbReference type="ChEBI" id="CHEBI:15378"/>
        <dbReference type="ChEBI" id="CHEBI:33019"/>
        <dbReference type="ChEBI" id="CHEBI:37565"/>
        <dbReference type="ChEBI" id="CHEBI:57527"/>
        <dbReference type="ChEBI" id="CHEBI:58409"/>
        <dbReference type="EC" id="2.7.7.13"/>
    </reaction>
</comment>
<dbReference type="CDD" id="cd06425">
    <property type="entry name" value="M1P_guanylylT_B_like_N"/>
    <property type="match status" value="1"/>
</dbReference>
<dbReference type="GeneID" id="93647275"/>
<keyword evidence="7" id="KW-0131">Cell cycle</keyword>
<dbReference type="GO" id="GO:0004475">
    <property type="term" value="F:mannose-1-phosphate guanylyltransferase (GTP) activity"/>
    <property type="evidence" value="ECO:0007669"/>
    <property type="project" value="UniProtKB-EC"/>
</dbReference>
<dbReference type="InterPro" id="IPR029044">
    <property type="entry name" value="Nucleotide-diphossugar_trans"/>
</dbReference>
<dbReference type="STRING" id="1805483.A0A177EAM2"/>
<dbReference type="PROSITE" id="PS00101">
    <property type="entry name" value="HEXAPEP_TRANSFERASES"/>
    <property type="match status" value="1"/>
</dbReference>
<dbReference type="SUPFAM" id="SSF53448">
    <property type="entry name" value="Nucleotide-diphospho-sugar transferases"/>
    <property type="match status" value="1"/>
</dbReference>
<dbReference type="EC" id="2.7.7.13" evidence="3"/>
<keyword evidence="12" id="KW-1185">Reference proteome</keyword>
<evidence type="ECO:0000256" key="7">
    <source>
        <dbReference type="ARBA" id="ARBA00023306"/>
    </source>
</evidence>
<comment type="pathway">
    <text evidence="1">Nucleotide-sugar biosynthesis; GDP-alpha-D-mannose biosynthesis; GDP-alpha-D-mannose from alpha-D-mannose 1-phosphate (GTP route): step 1/1.</text>
</comment>
<keyword evidence="4 11" id="KW-0808">Transferase</keyword>
<evidence type="ECO:0000256" key="2">
    <source>
        <dbReference type="ARBA" id="ARBA00007274"/>
    </source>
</evidence>
<dbReference type="GO" id="GO:0009298">
    <property type="term" value="P:GDP-mannose biosynthetic process"/>
    <property type="evidence" value="ECO:0007669"/>
    <property type="project" value="UniProtKB-UniPathway"/>
</dbReference>
<keyword evidence="11" id="KW-0548">Nucleotidyltransferase</keyword>
<dbReference type="VEuPathDB" id="MicrosporidiaDB:NEDG_00925"/>
<dbReference type="InterPro" id="IPR045233">
    <property type="entry name" value="GMPPB_N"/>
</dbReference>
<evidence type="ECO:0000259" key="9">
    <source>
        <dbReference type="Pfam" id="PF00483"/>
    </source>
</evidence>
<feature type="domain" description="Nucleotidyl transferase" evidence="9">
    <location>
        <begin position="2"/>
        <end position="229"/>
    </location>
</feature>
<dbReference type="InterPro" id="IPR005835">
    <property type="entry name" value="NTP_transferase_dom"/>
</dbReference>
<keyword evidence="5" id="KW-0547">Nucleotide-binding</keyword>
<dbReference type="Pfam" id="PF25087">
    <property type="entry name" value="GMPPB_C"/>
    <property type="match status" value="1"/>
</dbReference>
<dbReference type="PANTHER" id="PTHR22572">
    <property type="entry name" value="SUGAR-1-PHOSPHATE GUANYL TRANSFERASE"/>
    <property type="match status" value="1"/>
</dbReference>
<name>A0A177EAM2_9MICR</name>
<evidence type="ECO:0000256" key="4">
    <source>
        <dbReference type="ARBA" id="ARBA00022679"/>
    </source>
</evidence>
<dbReference type="AlphaFoldDB" id="A0A177EAM2"/>
<evidence type="ECO:0000256" key="1">
    <source>
        <dbReference type="ARBA" id="ARBA00004823"/>
    </source>
</evidence>
<organism evidence="11 12">
    <name type="scientific">Nematocida displodere</name>
    <dbReference type="NCBI Taxonomy" id="1805483"/>
    <lineage>
        <taxon>Eukaryota</taxon>
        <taxon>Fungi</taxon>
        <taxon>Fungi incertae sedis</taxon>
        <taxon>Microsporidia</taxon>
        <taxon>Nematocida</taxon>
    </lineage>
</organism>
<dbReference type="UniPathway" id="UPA00126">
    <property type="reaction ID" value="UER00930"/>
</dbReference>
<comment type="caution">
    <text evidence="11">The sequence shown here is derived from an EMBL/GenBank/DDBJ whole genome shotgun (WGS) entry which is preliminary data.</text>
</comment>
<dbReference type="GO" id="GO:0005525">
    <property type="term" value="F:GTP binding"/>
    <property type="evidence" value="ECO:0007669"/>
    <property type="project" value="UniProtKB-KW"/>
</dbReference>
<evidence type="ECO:0000259" key="10">
    <source>
        <dbReference type="Pfam" id="PF25087"/>
    </source>
</evidence>
<evidence type="ECO:0000256" key="8">
    <source>
        <dbReference type="ARBA" id="ARBA00047343"/>
    </source>
</evidence>
<keyword evidence="6" id="KW-0342">GTP-binding</keyword>
<dbReference type="EMBL" id="LTDL01000042">
    <property type="protein sequence ID" value="OAG28786.1"/>
    <property type="molecule type" value="Genomic_DNA"/>
</dbReference>
<dbReference type="GO" id="GO:0000032">
    <property type="term" value="P:cell wall mannoprotein biosynthetic process"/>
    <property type="evidence" value="ECO:0007669"/>
    <property type="project" value="EnsemblFungi"/>
</dbReference>
<dbReference type="RefSeq" id="XP_067543531.1">
    <property type="nucleotide sequence ID" value="XM_067688343.1"/>
</dbReference>
<sequence>MKGVILVGGFGTRLRPLTLTRPKPLVPFANKPIIKHQIEALAAAGITEVILAVGYMEEQLTEALKGYAKEIGIKIIFSVEEIAMGTAGPLSLVKEMLVHEKEPFFVLNSDVICNFPFKEMIEHHRVHGSDATILATTVEEPSKYGVIITDASARITAFIEKPQEFVGNSINAGIYLFNTTIFEYIENRPMSIEKEVLIQMVVEKKVCTFGLLGFWMDIGQPKDYILGHRLFLQSLSDPNARHSLIDPTAKISPTAQIGKNTVIGKNVVIEAGVKLEGSIIFEGSIIQENAQITNSIIGWDSVVSRWSRIEGLSVLGANVQVNEGIYISGGAIPPNTDVAGHVVIQPPSTPKSMAATISSPSL</sequence>
<evidence type="ECO:0000256" key="3">
    <source>
        <dbReference type="ARBA" id="ARBA00012387"/>
    </source>
</evidence>